<proteinExistence type="predicted"/>
<evidence type="ECO:0000313" key="1">
    <source>
        <dbReference type="EMBL" id="OCL06070.1"/>
    </source>
</evidence>
<feature type="non-terminal residue" evidence="1">
    <location>
        <position position="68"/>
    </location>
</feature>
<dbReference type="EMBL" id="KV750144">
    <property type="protein sequence ID" value="OCL06070.1"/>
    <property type="molecule type" value="Genomic_DNA"/>
</dbReference>
<protein>
    <submittedName>
        <fullName evidence="1">Uncharacterized protein</fullName>
    </submittedName>
</protein>
<gene>
    <name evidence="1" type="ORF">AOQ84DRAFT_272037</name>
</gene>
<organism evidence="1 2">
    <name type="scientific">Glonium stellatum</name>
    <dbReference type="NCBI Taxonomy" id="574774"/>
    <lineage>
        <taxon>Eukaryota</taxon>
        <taxon>Fungi</taxon>
        <taxon>Dikarya</taxon>
        <taxon>Ascomycota</taxon>
        <taxon>Pezizomycotina</taxon>
        <taxon>Dothideomycetes</taxon>
        <taxon>Pleosporomycetidae</taxon>
        <taxon>Gloniales</taxon>
        <taxon>Gloniaceae</taxon>
        <taxon>Glonium</taxon>
    </lineage>
</organism>
<keyword evidence="2" id="KW-1185">Reference proteome</keyword>
<reference evidence="1 2" key="1">
    <citation type="journal article" date="2016" name="Nat. Commun.">
        <title>Ectomycorrhizal ecology is imprinted in the genome of the dominant symbiotic fungus Cenococcum geophilum.</title>
        <authorList>
            <consortium name="DOE Joint Genome Institute"/>
            <person name="Peter M."/>
            <person name="Kohler A."/>
            <person name="Ohm R.A."/>
            <person name="Kuo A."/>
            <person name="Krutzmann J."/>
            <person name="Morin E."/>
            <person name="Arend M."/>
            <person name="Barry K.W."/>
            <person name="Binder M."/>
            <person name="Choi C."/>
            <person name="Clum A."/>
            <person name="Copeland A."/>
            <person name="Grisel N."/>
            <person name="Haridas S."/>
            <person name="Kipfer T."/>
            <person name="LaButti K."/>
            <person name="Lindquist E."/>
            <person name="Lipzen A."/>
            <person name="Maire R."/>
            <person name="Meier B."/>
            <person name="Mihaltcheva S."/>
            <person name="Molinier V."/>
            <person name="Murat C."/>
            <person name="Poggeler S."/>
            <person name="Quandt C.A."/>
            <person name="Sperisen C."/>
            <person name="Tritt A."/>
            <person name="Tisserant E."/>
            <person name="Crous P.W."/>
            <person name="Henrissat B."/>
            <person name="Nehls U."/>
            <person name="Egli S."/>
            <person name="Spatafora J.W."/>
            <person name="Grigoriev I.V."/>
            <person name="Martin F.M."/>
        </authorList>
    </citation>
    <scope>NUCLEOTIDE SEQUENCE [LARGE SCALE GENOMIC DNA]</scope>
    <source>
        <strain evidence="1 2">CBS 207.34</strain>
    </source>
</reference>
<dbReference type="AlphaFoldDB" id="A0A8E2EWA8"/>
<accession>A0A8E2EWA8</accession>
<evidence type="ECO:0000313" key="2">
    <source>
        <dbReference type="Proteomes" id="UP000250140"/>
    </source>
</evidence>
<feature type="non-terminal residue" evidence="1">
    <location>
        <position position="1"/>
    </location>
</feature>
<sequence length="68" mass="7820">IKDQYRGADGTNVPREQWFHPDKALLPPPLSGEKKEAARKIMEENPEIVRAWREKMMKRESGGCGLEI</sequence>
<dbReference type="Proteomes" id="UP000250140">
    <property type="component" value="Unassembled WGS sequence"/>
</dbReference>
<name>A0A8E2EWA8_9PEZI</name>
<dbReference type="OrthoDB" id="3660917at2759"/>